<dbReference type="InterPro" id="IPR003593">
    <property type="entry name" value="AAA+_ATPase"/>
</dbReference>
<dbReference type="CDD" id="cd03219">
    <property type="entry name" value="ABC_Mj1267_LivG_branched"/>
    <property type="match status" value="1"/>
</dbReference>
<dbReference type="Pfam" id="PF00005">
    <property type="entry name" value="ABC_tran"/>
    <property type="match status" value="1"/>
</dbReference>
<evidence type="ECO:0000256" key="1">
    <source>
        <dbReference type="ARBA" id="ARBA00022448"/>
    </source>
</evidence>
<dbReference type="Gene3D" id="3.40.50.300">
    <property type="entry name" value="P-loop containing nucleotide triphosphate hydrolases"/>
    <property type="match status" value="1"/>
</dbReference>
<keyword evidence="2" id="KW-0547">Nucleotide-binding</keyword>
<dbReference type="InterPro" id="IPR032823">
    <property type="entry name" value="BCA_ABC_TP_C"/>
</dbReference>
<dbReference type="SMART" id="SM00382">
    <property type="entry name" value="AAA"/>
    <property type="match status" value="1"/>
</dbReference>
<evidence type="ECO:0000313" key="5">
    <source>
        <dbReference type="EMBL" id="KIL98774.1"/>
    </source>
</evidence>
<evidence type="ECO:0000259" key="4">
    <source>
        <dbReference type="PROSITE" id="PS50893"/>
    </source>
</evidence>
<dbReference type="GO" id="GO:0016887">
    <property type="term" value="F:ATP hydrolysis activity"/>
    <property type="evidence" value="ECO:0007669"/>
    <property type="project" value="InterPro"/>
</dbReference>
<name>A0A0C2YG80_PARME</name>
<keyword evidence="1" id="KW-0813">Transport</keyword>
<dbReference type="RefSeq" id="WP_041041125.1">
    <property type="nucleotide sequence ID" value="NZ_JXSL01000027.1"/>
</dbReference>
<dbReference type="GO" id="GO:0005524">
    <property type="term" value="F:ATP binding"/>
    <property type="evidence" value="ECO:0007669"/>
    <property type="project" value="UniProtKB-KW"/>
</dbReference>
<dbReference type="PANTHER" id="PTHR45772:SF3">
    <property type="entry name" value="ABC TRANSPORTER ATP-BINDING PROTEIN"/>
    <property type="match status" value="1"/>
</dbReference>
<evidence type="ECO:0000256" key="2">
    <source>
        <dbReference type="ARBA" id="ARBA00022741"/>
    </source>
</evidence>
<dbReference type="InterPro" id="IPR027417">
    <property type="entry name" value="P-loop_NTPase"/>
</dbReference>
<dbReference type="AlphaFoldDB" id="A0A0C2YG80"/>
<dbReference type="GO" id="GO:0005886">
    <property type="term" value="C:plasma membrane"/>
    <property type="evidence" value="ECO:0007669"/>
    <property type="project" value="TreeGrafter"/>
</dbReference>
<dbReference type="Pfam" id="PF12399">
    <property type="entry name" value="BCA_ABC_TP_C"/>
    <property type="match status" value="1"/>
</dbReference>
<sequence length="256" mass="28123">MGDDFIVETRSLTKEFRGFVAVSDVNLKIRRHTIHALIGPNGAGKTTCFNLVTKFLTPTRGQILFNGTDITHTQPAAIARQGMVRSFQISAVFGHLTVLENVRVALQRRQGKSFQFWRSDRCLDELNARAEELIEDVGVAQYRDTPAGELSYGRKRALEIATTLALDPEMLLLDEPMAGMGTEDVKRTAELIRRVSANRTILMVEHNLSVVADLSDTITVLKLGRVLAEGSYAEITDNPEVVEAYMGSGHGAAGHG</sequence>
<dbReference type="STRING" id="272627.CCC_02224"/>
<dbReference type="SUPFAM" id="SSF52540">
    <property type="entry name" value="P-loop containing nucleoside triphosphate hydrolases"/>
    <property type="match status" value="1"/>
</dbReference>
<keyword evidence="3 5" id="KW-0067">ATP-binding</keyword>
<feature type="domain" description="ABC transporter" evidence="4">
    <location>
        <begin position="7"/>
        <end position="248"/>
    </location>
</feature>
<protein>
    <submittedName>
        <fullName evidence="5">Branched-chain amino acid transport ATP-binding protein LivG</fullName>
    </submittedName>
</protein>
<accession>A0A0C2YG80</accession>
<evidence type="ECO:0000313" key="6">
    <source>
        <dbReference type="Proteomes" id="UP000031971"/>
    </source>
</evidence>
<gene>
    <name evidence="5" type="ORF">CCC_02224</name>
</gene>
<dbReference type="InterPro" id="IPR051120">
    <property type="entry name" value="ABC_AA/LPS_Transport"/>
</dbReference>
<organism evidence="5 6">
    <name type="scientific">Paramagnetospirillum magnetotacticum MS-1</name>
    <dbReference type="NCBI Taxonomy" id="272627"/>
    <lineage>
        <taxon>Bacteria</taxon>
        <taxon>Pseudomonadati</taxon>
        <taxon>Pseudomonadota</taxon>
        <taxon>Alphaproteobacteria</taxon>
        <taxon>Rhodospirillales</taxon>
        <taxon>Magnetospirillaceae</taxon>
        <taxon>Paramagnetospirillum</taxon>
    </lineage>
</organism>
<dbReference type="PANTHER" id="PTHR45772">
    <property type="entry name" value="CONSERVED COMPONENT OF ABC TRANSPORTER FOR NATURAL AMINO ACIDS-RELATED"/>
    <property type="match status" value="1"/>
</dbReference>
<dbReference type="Proteomes" id="UP000031971">
    <property type="component" value="Unassembled WGS sequence"/>
</dbReference>
<comment type="caution">
    <text evidence="5">The sequence shown here is derived from an EMBL/GenBank/DDBJ whole genome shotgun (WGS) entry which is preliminary data.</text>
</comment>
<keyword evidence="6" id="KW-1185">Reference proteome</keyword>
<dbReference type="EMBL" id="JXSL01000027">
    <property type="protein sequence ID" value="KIL98774.1"/>
    <property type="molecule type" value="Genomic_DNA"/>
</dbReference>
<dbReference type="FunFam" id="3.40.50.300:FF:000421">
    <property type="entry name" value="Branched-chain amino acid ABC transporter ATP-binding protein"/>
    <property type="match status" value="1"/>
</dbReference>
<dbReference type="InterPro" id="IPR003439">
    <property type="entry name" value="ABC_transporter-like_ATP-bd"/>
</dbReference>
<reference evidence="5 6" key="1">
    <citation type="submission" date="2015-01" db="EMBL/GenBank/DDBJ databases">
        <title>Genome Sequence of Magnetospirillum magnetotacticum Strain MS-1.</title>
        <authorList>
            <person name="Marinov G.K."/>
            <person name="Smalley M.D."/>
            <person name="DeSalvo G."/>
        </authorList>
    </citation>
    <scope>NUCLEOTIDE SEQUENCE [LARGE SCALE GENOMIC DNA]</scope>
    <source>
        <strain evidence="5 6">MS-1</strain>
    </source>
</reference>
<dbReference type="OrthoDB" id="9779872at2"/>
<proteinExistence type="predicted"/>
<dbReference type="PROSITE" id="PS50893">
    <property type="entry name" value="ABC_TRANSPORTER_2"/>
    <property type="match status" value="1"/>
</dbReference>
<evidence type="ECO:0000256" key="3">
    <source>
        <dbReference type="ARBA" id="ARBA00022840"/>
    </source>
</evidence>